<reference evidence="1 2" key="1">
    <citation type="journal article" date="2015" name="Nature">
        <title>rRNA introns, odd ribosomes, and small enigmatic genomes across a large radiation of phyla.</title>
        <authorList>
            <person name="Brown C.T."/>
            <person name="Hug L.A."/>
            <person name="Thomas B.C."/>
            <person name="Sharon I."/>
            <person name="Castelle C.J."/>
            <person name="Singh A."/>
            <person name="Wilkins M.J."/>
            <person name="Williams K.H."/>
            <person name="Banfield J.F."/>
        </authorList>
    </citation>
    <scope>NUCLEOTIDE SEQUENCE [LARGE SCALE GENOMIC DNA]</scope>
</reference>
<dbReference type="AlphaFoldDB" id="A0A0G1BFJ3"/>
<sequence>MTEGIPTPDHRELRTPESKLSDLSFAELERSHQEIQRLAGNTFTVTENGVKNAQGEGVFIRATEGGFRLSQITPNLGEVQTYLAQNPNTALTRVCTTKEEIIVAMREMLEALGKRIIE</sequence>
<protein>
    <submittedName>
        <fullName evidence="1">Uncharacterized protein</fullName>
    </submittedName>
</protein>
<dbReference type="Proteomes" id="UP000033867">
    <property type="component" value="Unassembled WGS sequence"/>
</dbReference>
<dbReference type="EMBL" id="LCEK01000014">
    <property type="protein sequence ID" value="KKS72072.1"/>
    <property type="molecule type" value="Genomic_DNA"/>
</dbReference>
<organism evidence="1 2">
    <name type="scientific">Candidatus Magasanikbacteria bacterium GW2011_GWE2_42_7</name>
    <dbReference type="NCBI Taxonomy" id="1619052"/>
    <lineage>
        <taxon>Bacteria</taxon>
        <taxon>Candidatus Magasanikiibacteriota</taxon>
    </lineage>
</organism>
<comment type="caution">
    <text evidence="1">The sequence shown here is derived from an EMBL/GenBank/DDBJ whole genome shotgun (WGS) entry which is preliminary data.</text>
</comment>
<evidence type="ECO:0000313" key="1">
    <source>
        <dbReference type="EMBL" id="KKS72072.1"/>
    </source>
</evidence>
<proteinExistence type="predicted"/>
<evidence type="ECO:0000313" key="2">
    <source>
        <dbReference type="Proteomes" id="UP000033867"/>
    </source>
</evidence>
<name>A0A0G1BFJ3_9BACT</name>
<gene>
    <name evidence="1" type="ORF">UV42_C0014G0011</name>
</gene>
<accession>A0A0G1BFJ3</accession>